<protein>
    <submittedName>
        <fullName evidence="1">Uncharacterized protein</fullName>
    </submittedName>
</protein>
<dbReference type="EMBL" id="BARU01015537">
    <property type="protein sequence ID" value="GAH52854.1"/>
    <property type="molecule type" value="Genomic_DNA"/>
</dbReference>
<dbReference type="AlphaFoldDB" id="X1HG98"/>
<organism evidence="1">
    <name type="scientific">marine sediment metagenome</name>
    <dbReference type="NCBI Taxonomy" id="412755"/>
    <lineage>
        <taxon>unclassified sequences</taxon>
        <taxon>metagenomes</taxon>
        <taxon>ecological metagenomes</taxon>
    </lineage>
</organism>
<dbReference type="InterPro" id="IPR027463">
    <property type="entry name" value="AcrB_DN_DC_subdom"/>
</dbReference>
<dbReference type="Gene3D" id="3.30.70.1440">
    <property type="entry name" value="Multidrug efflux transporter AcrB pore domain"/>
    <property type="match status" value="1"/>
</dbReference>
<name>X1HG98_9ZZZZ</name>
<sequence length="94" mass="10851">ADEMDLKSLQDALIRTRKGEYLRLAEISTLEERPIAGSIDRENQQFQQTIMWEFRGPGKAAQKYKESVFSKLELPPGFSATLEETWAWTEEEKG</sequence>
<evidence type="ECO:0000313" key="1">
    <source>
        <dbReference type="EMBL" id="GAH52854.1"/>
    </source>
</evidence>
<reference evidence="1" key="1">
    <citation type="journal article" date="2014" name="Front. Microbiol.">
        <title>High frequency of phylogenetically diverse reductive dehalogenase-homologous genes in deep subseafloor sedimentary metagenomes.</title>
        <authorList>
            <person name="Kawai M."/>
            <person name="Futagami T."/>
            <person name="Toyoda A."/>
            <person name="Takaki Y."/>
            <person name="Nishi S."/>
            <person name="Hori S."/>
            <person name="Arai W."/>
            <person name="Tsubouchi T."/>
            <person name="Morono Y."/>
            <person name="Uchiyama I."/>
            <person name="Ito T."/>
            <person name="Fujiyama A."/>
            <person name="Inagaki F."/>
            <person name="Takami H."/>
        </authorList>
    </citation>
    <scope>NUCLEOTIDE SEQUENCE</scope>
    <source>
        <strain evidence="1">Expedition CK06-06</strain>
    </source>
</reference>
<proteinExistence type="predicted"/>
<feature type="non-terminal residue" evidence="1">
    <location>
        <position position="1"/>
    </location>
</feature>
<accession>X1HG98</accession>
<comment type="caution">
    <text evidence="1">The sequence shown here is derived from an EMBL/GenBank/DDBJ whole genome shotgun (WGS) entry which is preliminary data.</text>
</comment>
<gene>
    <name evidence="1" type="ORF">S03H2_26635</name>
</gene>
<dbReference type="Gene3D" id="3.30.2090.10">
    <property type="entry name" value="Multidrug efflux transporter AcrB TolC docking domain, DN and DC subdomains"/>
    <property type="match status" value="1"/>
</dbReference>
<feature type="non-terminal residue" evidence="1">
    <location>
        <position position="94"/>
    </location>
</feature>